<evidence type="ECO:0000256" key="1">
    <source>
        <dbReference type="SAM" id="MobiDB-lite"/>
    </source>
</evidence>
<name>A0A1M5C9W7_9ACTN</name>
<organism evidence="2 3">
    <name type="scientific">Jatrophihabitans endophyticus</name>
    <dbReference type="NCBI Taxonomy" id="1206085"/>
    <lineage>
        <taxon>Bacteria</taxon>
        <taxon>Bacillati</taxon>
        <taxon>Actinomycetota</taxon>
        <taxon>Actinomycetes</taxon>
        <taxon>Jatrophihabitantales</taxon>
        <taxon>Jatrophihabitantaceae</taxon>
        <taxon>Jatrophihabitans</taxon>
    </lineage>
</organism>
<evidence type="ECO:0008006" key="4">
    <source>
        <dbReference type="Google" id="ProtNLM"/>
    </source>
</evidence>
<dbReference type="Gene3D" id="3.30.110.190">
    <property type="match status" value="1"/>
</dbReference>
<dbReference type="AlphaFoldDB" id="A0A1M5C9W7"/>
<dbReference type="RefSeq" id="WP_073384826.1">
    <property type="nucleotide sequence ID" value="NZ_FQVU01000001.1"/>
</dbReference>
<dbReference type="Pfam" id="PF14337">
    <property type="entry name" value="Abi_alpha"/>
    <property type="match status" value="1"/>
</dbReference>
<dbReference type="InterPro" id="IPR025506">
    <property type="entry name" value="Abi_alpha"/>
</dbReference>
<evidence type="ECO:0000313" key="2">
    <source>
        <dbReference type="EMBL" id="SHF51525.1"/>
    </source>
</evidence>
<keyword evidence="3" id="KW-1185">Reference proteome</keyword>
<feature type="region of interest" description="Disordered" evidence="1">
    <location>
        <begin position="1"/>
        <end position="21"/>
    </location>
</feature>
<gene>
    <name evidence="2" type="ORF">SAMN05443575_0162</name>
</gene>
<reference evidence="2 3" key="1">
    <citation type="submission" date="2016-11" db="EMBL/GenBank/DDBJ databases">
        <authorList>
            <person name="Jaros S."/>
            <person name="Januszkiewicz K."/>
            <person name="Wedrychowicz H."/>
        </authorList>
    </citation>
    <scope>NUCLEOTIDE SEQUENCE [LARGE SCALE GENOMIC DNA]</scope>
    <source>
        <strain evidence="2 3">DSM 45627</strain>
    </source>
</reference>
<dbReference type="Proteomes" id="UP000186132">
    <property type="component" value="Unassembled WGS sequence"/>
</dbReference>
<proteinExistence type="predicted"/>
<protein>
    <recommendedName>
        <fullName evidence="4">DUF4393 domain-containing protein</fullName>
    </recommendedName>
</protein>
<dbReference type="EMBL" id="FQVU01000001">
    <property type="protein sequence ID" value="SHF51525.1"/>
    <property type="molecule type" value="Genomic_DNA"/>
</dbReference>
<sequence length="277" mass="29169">MAAGGADAPRPRPHPGPSRPDAVVAVAAPRAAAVAATAGGALVTAARVGRLLGRSGWRAARQLPGVALVEQQGRRVRDTARGELLRLLDAPPPPARPNREELRAARLAAQGADDPAPLRSAMTELLDRSSEASGAQSRDYLFGTIVSQLVPDEARILAVLGTGRTFAVVDVVAKGRASSRTVAANVSTVGAAAAVSLPDNVATYLTRLDGYGLLQFGRPTDELDRQFRALDSDKRVRDAQARIERGRLGSVRIERKSVGLSELGSEFWAACSPHRRG</sequence>
<accession>A0A1M5C9W7</accession>
<dbReference type="STRING" id="1206085.SAMN05443575_0162"/>
<dbReference type="OrthoDB" id="7061144at2"/>
<evidence type="ECO:0000313" key="3">
    <source>
        <dbReference type="Proteomes" id="UP000186132"/>
    </source>
</evidence>